<evidence type="ECO:0000313" key="4">
    <source>
        <dbReference type="Proteomes" id="UP000799536"/>
    </source>
</evidence>
<feature type="transmembrane region" description="Helical" evidence="1">
    <location>
        <begin position="12"/>
        <end position="31"/>
    </location>
</feature>
<protein>
    <recommendedName>
        <fullName evidence="2">DUF2231 domain-containing protein</fullName>
    </recommendedName>
</protein>
<gene>
    <name evidence="3" type="ORF">GQ43DRAFT_467033</name>
</gene>
<dbReference type="Pfam" id="PF09990">
    <property type="entry name" value="DUF2231"/>
    <property type="match status" value="1"/>
</dbReference>
<keyword evidence="4" id="KW-1185">Reference proteome</keyword>
<organism evidence="3 4">
    <name type="scientific">Delitschia confertaspora ATCC 74209</name>
    <dbReference type="NCBI Taxonomy" id="1513339"/>
    <lineage>
        <taxon>Eukaryota</taxon>
        <taxon>Fungi</taxon>
        <taxon>Dikarya</taxon>
        <taxon>Ascomycota</taxon>
        <taxon>Pezizomycotina</taxon>
        <taxon>Dothideomycetes</taxon>
        <taxon>Pleosporomycetidae</taxon>
        <taxon>Pleosporales</taxon>
        <taxon>Delitschiaceae</taxon>
        <taxon>Delitschia</taxon>
    </lineage>
</organism>
<dbReference type="EMBL" id="ML994351">
    <property type="protein sequence ID" value="KAF2196632.1"/>
    <property type="molecule type" value="Genomic_DNA"/>
</dbReference>
<evidence type="ECO:0000259" key="2">
    <source>
        <dbReference type="Pfam" id="PF09990"/>
    </source>
</evidence>
<evidence type="ECO:0000256" key="1">
    <source>
        <dbReference type="SAM" id="Phobius"/>
    </source>
</evidence>
<keyword evidence="1" id="KW-0812">Transmembrane</keyword>
<sequence>MASTHPKHPATVHFPLTFTTLTGVFDLLYVLTNSPAVAPFIQAGLKAAEIQIAPDALPHLSYYSTVLSILTALPAVATGIYELMPLIKRDGTNSPKARTGIMHAALNNLVLSGAVYNWWTRRHAPGFEASGTNLAISSLVALPTVFFSAYLGGSLVYNYGMGMGKSSNKGKRMQ</sequence>
<proteinExistence type="predicted"/>
<keyword evidence="1" id="KW-1133">Transmembrane helix</keyword>
<feature type="domain" description="DUF2231" evidence="2">
    <location>
        <begin position="5"/>
        <end position="163"/>
    </location>
</feature>
<evidence type="ECO:0000313" key="3">
    <source>
        <dbReference type="EMBL" id="KAF2196632.1"/>
    </source>
</evidence>
<feature type="transmembrane region" description="Helical" evidence="1">
    <location>
        <begin position="139"/>
        <end position="159"/>
    </location>
</feature>
<keyword evidence="1" id="KW-0472">Membrane</keyword>
<dbReference type="InterPro" id="IPR019251">
    <property type="entry name" value="DUF2231_TM"/>
</dbReference>
<feature type="transmembrane region" description="Helical" evidence="1">
    <location>
        <begin position="101"/>
        <end position="119"/>
    </location>
</feature>
<dbReference type="OrthoDB" id="2580011at2759"/>
<dbReference type="AlphaFoldDB" id="A0A9P4JH71"/>
<name>A0A9P4JH71_9PLEO</name>
<comment type="caution">
    <text evidence="3">The sequence shown here is derived from an EMBL/GenBank/DDBJ whole genome shotgun (WGS) entry which is preliminary data.</text>
</comment>
<feature type="transmembrane region" description="Helical" evidence="1">
    <location>
        <begin position="62"/>
        <end position="81"/>
    </location>
</feature>
<reference evidence="3" key="1">
    <citation type="journal article" date="2020" name="Stud. Mycol.">
        <title>101 Dothideomycetes genomes: a test case for predicting lifestyles and emergence of pathogens.</title>
        <authorList>
            <person name="Haridas S."/>
            <person name="Albert R."/>
            <person name="Binder M."/>
            <person name="Bloem J."/>
            <person name="Labutti K."/>
            <person name="Salamov A."/>
            <person name="Andreopoulos B."/>
            <person name="Baker S."/>
            <person name="Barry K."/>
            <person name="Bills G."/>
            <person name="Bluhm B."/>
            <person name="Cannon C."/>
            <person name="Castanera R."/>
            <person name="Culley D."/>
            <person name="Daum C."/>
            <person name="Ezra D."/>
            <person name="Gonzalez J."/>
            <person name="Henrissat B."/>
            <person name="Kuo A."/>
            <person name="Liang C."/>
            <person name="Lipzen A."/>
            <person name="Lutzoni F."/>
            <person name="Magnuson J."/>
            <person name="Mondo S."/>
            <person name="Nolan M."/>
            <person name="Ohm R."/>
            <person name="Pangilinan J."/>
            <person name="Park H.-J."/>
            <person name="Ramirez L."/>
            <person name="Alfaro M."/>
            <person name="Sun H."/>
            <person name="Tritt A."/>
            <person name="Yoshinaga Y."/>
            <person name="Zwiers L.-H."/>
            <person name="Turgeon B."/>
            <person name="Goodwin S."/>
            <person name="Spatafora J."/>
            <person name="Crous P."/>
            <person name="Grigoriev I."/>
        </authorList>
    </citation>
    <scope>NUCLEOTIDE SEQUENCE</scope>
    <source>
        <strain evidence="3">ATCC 74209</strain>
    </source>
</reference>
<dbReference type="Proteomes" id="UP000799536">
    <property type="component" value="Unassembled WGS sequence"/>
</dbReference>
<accession>A0A9P4JH71</accession>